<evidence type="ECO:0000256" key="5">
    <source>
        <dbReference type="ARBA" id="ARBA00037974"/>
    </source>
</evidence>
<gene>
    <name evidence="7" type="ORF">CLOBOL_02783</name>
</gene>
<organism evidence="7 8">
    <name type="scientific">Enterocloster bolteae (strain ATCC BAA-613 / DSM 15670 / CCUG 46953 / JCM 12243 / WAL 16351)</name>
    <name type="common">Clostridium bolteae</name>
    <dbReference type="NCBI Taxonomy" id="411902"/>
    <lineage>
        <taxon>Bacteria</taxon>
        <taxon>Bacillati</taxon>
        <taxon>Bacillota</taxon>
        <taxon>Clostridia</taxon>
        <taxon>Lachnospirales</taxon>
        <taxon>Lachnospiraceae</taxon>
        <taxon>Enterocloster</taxon>
    </lineage>
</organism>
<evidence type="ECO:0000259" key="6">
    <source>
        <dbReference type="Pfam" id="PF00155"/>
    </source>
</evidence>
<dbReference type="InterPro" id="IPR015422">
    <property type="entry name" value="PyrdxlP-dep_Trfase_small"/>
</dbReference>
<dbReference type="InterPro" id="IPR051798">
    <property type="entry name" value="Class-II_PLP-Dep_Aminotrans"/>
</dbReference>
<comment type="cofactor">
    <cofactor evidence="1">
        <name>pyridoxal 5'-phosphate</name>
        <dbReference type="ChEBI" id="CHEBI:597326"/>
    </cofactor>
</comment>
<evidence type="ECO:0000313" key="7">
    <source>
        <dbReference type="EMBL" id="EDP16869.1"/>
    </source>
</evidence>
<evidence type="ECO:0000256" key="2">
    <source>
        <dbReference type="ARBA" id="ARBA00012224"/>
    </source>
</evidence>
<sequence length="402" mass="45686">MDDRKELDMQSIFDEKWNRTGTGTIKWKASDEGRKDIIPMGIADMEFATAPCVIEAVRRRMEHPLFGYFNLDNRFYEAIMNWHGRHFHNEDLRPEHILYQNGVLGGIAAALQAFTLPGDRVLCSGPVYSGFIRTVGDLGRVLCPSMLKPDREGIMRLDLEDMERKILDNKVKAFIFCSPHNPTGRVWDEDEIRDVAVLCGKYHVLLISDEIWADFTPGGKQHIPTAMVSGLAKDITISLYSPTKTFNLASLRCAYAVAYAPWLRDAMEKAAVMTHFNNPNVLSCEALIGAYQEGGEWVEQLNRYIRKNQEYVHDYVTSRFSGVRMQMPEGTYLGWLDCSAPSLDFEQILKDMEHCGVLGNDGASYLAPKHVRLNLACPMSVCEEAMSRLERYVFHIRGERTA</sequence>
<name>A8RQM9_ENTBW</name>
<dbReference type="Gene3D" id="3.40.640.10">
    <property type="entry name" value="Type I PLP-dependent aspartate aminotransferase-like (Major domain)"/>
    <property type="match status" value="1"/>
</dbReference>
<dbReference type="EC" id="4.4.1.13" evidence="2"/>
<dbReference type="GO" id="GO:0030170">
    <property type="term" value="F:pyridoxal phosphate binding"/>
    <property type="evidence" value="ECO:0007669"/>
    <property type="project" value="InterPro"/>
</dbReference>
<proteinExistence type="inferred from homology"/>
<dbReference type="AlphaFoldDB" id="A8RQM9"/>
<keyword evidence="3" id="KW-0663">Pyridoxal phosphate</keyword>
<dbReference type="HOGENOM" id="CLU_017584_15_0_9"/>
<dbReference type="EMBL" id="ABCC02000026">
    <property type="protein sequence ID" value="EDP16869.1"/>
    <property type="molecule type" value="Genomic_DNA"/>
</dbReference>
<dbReference type="GO" id="GO:0047804">
    <property type="term" value="F:cysteine-S-conjugate beta-lyase activity"/>
    <property type="evidence" value="ECO:0007669"/>
    <property type="project" value="UniProtKB-EC"/>
</dbReference>
<dbReference type="PaxDb" id="411902-CLOBOL_02783"/>
<accession>A8RQM9</accession>
<dbReference type="RefSeq" id="WP_007036755.1">
    <property type="nucleotide sequence ID" value="NZ_DS480683.1"/>
</dbReference>
<dbReference type="InterPro" id="IPR004839">
    <property type="entry name" value="Aminotransferase_I/II_large"/>
</dbReference>
<comment type="similarity">
    <text evidence="5">Belongs to the class-II pyridoxal-phosphate-dependent aminotransferase family. MalY/PatB cystathionine beta-lyase subfamily.</text>
</comment>
<dbReference type="InterPro" id="IPR015424">
    <property type="entry name" value="PyrdxlP-dep_Trfase"/>
</dbReference>
<protein>
    <recommendedName>
        <fullName evidence="2">cysteine-S-conjugate beta-lyase</fullName>
        <ecNumber evidence="2">4.4.1.13</ecNumber>
    </recommendedName>
</protein>
<evidence type="ECO:0000313" key="8">
    <source>
        <dbReference type="Proteomes" id="UP000005396"/>
    </source>
</evidence>
<dbReference type="SUPFAM" id="SSF53383">
    <property type="entry name" value="PLP-dependent transferases"/>
    <property type="match status" value="1"/>
</dbReference>
<feature type="domain" description="Aminotransferase class I/classII large" evidence="6">
    <location>
        <begin position="36"/>
        <end position="389"/>
    </location>
</feature>
<dbReference type="PANTHER" id="PTHR43525:SF1">
    <property type="entry name" value="PROTEIN MALY"/>
    <property type="match status" value="1"/>
</dbReference>
<dbReference type="Gene3D" id="3.90.1150.10">
    <property type="entry name" value="Aspartate Aminotransferase, domain 1"/>
    <property type="match status" value="1"/>
</dbReference>
<dbReference type="Proteomes" id="UP000005396">
    <property type="component" value="Unassembled WGS sequence"/>
</dbReference>
<dbReference type="InterPro" id="IPR015421">
    <property type="entry name" value="PyrdxlP-dep_Trfase_major"/>
</dbReference>
<dbReference type="Pfam" id="PF00155">
    <property type="entry name" value="Aminotran_1_2"/>
    <property type="match status" value="1"/>
</dbReference>
<evidence type="ECO:0000256" key="3">
    <source>
        <dbReference type="ARBA" id="ARBA00022898"/>
    </source>
</evidence>
<keyword evidence="4" id="KW-0456">Lyase</keyword>
<dbReference type="CDD" id="cd00609">
    <property type="entry name" value="AAT_like"/>
    <property type="match status" value="1"/>
</dbReference>
<comment type="caution">
    <text evidence="7">The sequence shown here is derived from an EMBL/GenBank/DDBJ whole genome shotgun (WGS) entry which is preliminary data.</text>
</comment>
<dbReference type="PANTHER" id="PTHR43525">
    <property type="entry name" value="PROTEIN MALY"/>
    <property type="match status" value="1"/>
</dbReference>
<reference evidence="7 8" key="2">
    <citation type="submission" date="2007-09" db="EMBL/GenBank/DDBJ databases">
        <title>Draft genome sequence of Clostridium bolteae (ATCC BAA-613).</title>
        <authorList>
            <person name="Sudarsanam P."/>
            <person name="Ley R."/>
            <person name="Guruge J."/>
            <person name="Turnbaugh P.J."/>
            <person name="Mahowald M."/>
            <person name="Liep D."/>
            <person name="Gordon J."/>
        </authorList>
    </citation>
    <scope>NUCLEOTIDE SEQUENCE [LARGE SCALE GENOMIC DNA]</scope>
    <source>
        <strain evidence="8">ATCC BAA-613 / DSM 15670 / CCUG 46953 / JCM 12243 / WAL 16351</strain>
    </source>
</reference>
<evidence type="ECO:0000256" key="1">
    <source>
        <dbReference type="ARBA" id="ARBA00001933"/>
    </source>
</evidence>
<dbReference type="eggNOG" id="COG1168">
    <property type="taxonomic scope" value="Bacteria"/>
</dbReference>
<reference evidence="7 8" key="1">
    <citation type="submission" date="2007-08" db="EMBL/GenBank/DDBJ databases">
        <authorList>
            <person name="Fulton L."/>
            <person name="Clifton S."/>
            <person name="Fulton B."/>
            <person name="Xu J."/>
            <person name="Minx P."/>
            <person name="Pepin K.H."/>
            <person name="Johnson M."/>
            <person name="Thiruvilangam P."/>
            <person name="Bhonagiri V."/>
            <person name="Nash W.E."/>
            <person name="Mardis E.R."/>
            <person name="Wilson R.K."/>
        </authorList>
    </citation>
    <scope>NUCLEOTIDE SEQUENCE [LARGE SCALE GENOMIC DNA]</scope>
    <source>
        <strain evidence="8">ATCC BAA-613 / DSM 15670 / CCUG 46953 / JCM 12243 / WAL 16351</strain>
    </source>
</reference>
<evidence type="ECO:0000256" key="4">
    <source>
        <dbReference type="ARBA" id="ARBA00023239"/>
    </source>
</evidence>